<dbReference type="Proteomes" id="UP001276300">
    <property type="component" value="Unassembled WGS sequence"/>
</dbReference>
<evidence type="ECO:0000313" key="2">
    <source>
        <dbReference type="EMBL" id="MDW3779671.1"/>
    </source>
</evidence>
<dbReference type="CDD" id="cd16385">
    <property type="entry name" value="IcmL"/>
    <property type="match status" value="1"/>
</dbReference>
<dbReference type="EMBL" id="JAUEQX010000023">
    <property type="protein sequence ID" value="MDW3779671.1"/>
    <property type="molecule type" value="Genomic_DNA"/>
</dbReference>
<dbReference type="RefSeq" id="WP_318243162.1">
    <property type="nucleotide sequence ID" value="NZ_JAMWJA010000011.1"/>
</dbReference>
<gene>
    <name evidence="2" type="ORF">QWU01_22995</name>
</gene>
<organism evidence="2 3">
    <name type="scientific">Kluyvera cryocrescens</name>
    <name type="common">Kluyvera citrophila</name>
    <dbReference type="NCBI Taxonomy" id="580"/>
    <lineage>
        <taxon>Bacteria</taxon>
        <taxon>Pseudomonadati</taxon>
        <taxon>Pseudomonadota</taxon>
        <taxon>Gammaproteobacteria</taxon>
        <taxon>Enterobacterales</taxon>
        <taxon>Enterobacteriaceae</taxon>
        <taxon>Kluyvera</taxon>
    </lineage>
</organism>
<dbReference type="Pfam" id="PF11393">
    <property type="entry name" value="T4BSS_DotI_IcmL"/>
    <property type="match status" value="1"/>
</dbReference>
<protein>
    <submittedName>
        <fullName evidence="2">DotI/IcmL family type IV secretion protein</fullName>
    </submittedName>
</protein>
<keyword evidence="1" id="KW-1133">Transmembrane helix</keyword>
<keyword evidence="1" id="KW-0472">Membrane</keyword>
<proteinExistence type="predicted"/>
<keyword evidence="1" id="KW-0812">Transmembrane</keyword>
<accession>A0AAW9CBX3</accession>
<comment type="caution">
    <text evidence="2">The sequence shown here is derived from an EMBL/GenBank/DDBJ whole genome shotgun (WGS) entry which is preliminary data.</text>
</comment>
<evidence type="ECO:0000256" key="1">
    <source>
        <dbReference type="SAM" id="Phobius"/>
    </source>
</evidence>
<feature type="transmembrane region" description="Helical" evidence="1">
    <location>
        <begin position="48"/>
        <end position="66"/>
    </location>
</feature>
<reference evidence="2" key="1">
    <citation type="journal article" date="2023" name="J Glob Antimicrob Resist">
        <title>Emergence of NDM-1 and KPC-3 carbapenemases in Kluyvera cryocrescens: Investigating genetic heterogeneity and acquisition routes of blaNDM-1 in Enterobacterales species in Portugal.</title>
        <authorList>
            <person name="Loiodice M."/>
            <person name="Ribeiro M."/>
            <person name="Peixe L."/>
            <person name="Novais A."/>
        </authorList>
    </citation>
    <scope>NUCLEOTIDE SEQUENCE</scope>
    <source>
        <strain evidence="2">K629</strain>
    </source>
</reference>
<name>A0AAW9CBX3_KLUCR</name>
<evidence type="ECO:0000313" key="3">
    <source>
        <dbReference type="Proteomes" id="UP001276300"/>
    </source>
</evidence>
<dbReference type="InterPro" id="IPR021055">
    <property type="entry name" value="T4BSS_IcmL/DotI"/>
</dbReference>
<dbReference type="AlphaFoldDB" id="A0AAW9CBX3"/>
<sequence>MTKKTKNAAPEKGQLRAPTRDPLRHAVSLMQTAEQRQAMAPRLLTTNTILGVALLVSVILNAGLFWKLKDQPRDYFATNNGSLVRLAPTSEPSWSQEDVIAFSSQTLTKAFNLDFVHYQAQITELSDRFSDDGYASYIEALKGSNILNALKADRMNLTGTVGAGSVIRRGRLTNGTWFWTIQSPLRLRLVGQKTSNPELTLTLETTVQRVDPNIKPGGMEIRQIITRNAPRNN</sequence>